<dbReference type="PROSITE" id="PS01124">
    <property type="entry name" value="HTH_ARAC_FAMILY_2"/>
    <property type="match status" value="1"/>
</dbReference>
<protein>
    <submittedName>
        <fullName evidence="5">AraC family transcriptional regulator</fullName>
    </submittedName>
</protein>
<evidence type="ECO:0000256" key="1">
    <source>
        <dbReference type="ARBA" id="ARBA00023015"/>
    </source>
</evidence>
<dbReference type="GO" id="GO:0043565">
    <property type="term" value="F:sequence-specific DNA binding"/>
    <property type="evidence" value="ECO:0007669"/>
    <property type="project" value="InterPro"/>
</dbReference>
<dbReference type="GO" id="GO:0003700">
    <property type="term" value="F:DNA-binding transcription factor activity"/>
    <property type="evidence" value="ECO:0007669"/>
    <property type="project" value="InterPro"/>
</dbReference>
<dbReference type="STRING" id="1122190.GCA_000621105_00903"/>
<dbReference type="InterPro" id="IPR009594">
    <property type="entry name" value="Tscrpt_reg_HTH_AraC_N"/>
</dbReference>
<dbReference type="PRINTS" id="PR00032">
    <property type="entry name" value="HTHARAC"/>
</dbReference>
<feature type="domain" description="HTH araC/xylS-type" evidence="4">
    <location>
        <begin position="190"/>
        <end position="286"/>
    </location>
</feature>
<keyword evidence="3" id="KW-0804">Transcription</keyword>
<dbReference type="Gene3D" id="1.10.10.60">
    <property type="entry name" value="Homeodomain-like"/>
    <property type="match status" value="2"/>
</dbReference>
<keyword evidence="6" id="KW-1185">Reference proteome</keyword>
<dbReference type="InterPro" id="IPR018062">
    <property type="entry name" value="HTH_AraC-typ_CS"/>
</dbReference>
<evidence type="ECO:0000256" key="3">
    <source>
        <dbReference type="ARBA" id="ARBA00023163"/>
    </source>
</evidence>
<dbReference type="RefSeq" id="WP_042803778.1">
    <property type="nucleotide sequence ID" value="NZ_AVSP01000005.1"/>
</dbReference>
<dbReference type="Pfam" id="PF12833">
    <property type="entry name" value="HTH_18"/>
    <property type="match status" value="1"/>
</dbReference>
<sequence>MFTSDLIQHLTAISPKNEVWYTPIQGLTIHCCDQPCQLSSYIQEPSICIVLQQRRQICNGGECYLFGQGQFMFCPVNLPVTIEIPQATENEPYLGISMKIDLQTVAKVLAQLPKNFVKKVENQTAFGQWQLSSGLENAFARLMSLLETPNDIGFLAPLIQQEIYYRLLQSDQGEKLQNLLKQDSHTNLISRAAIWIEQNLGQSFTVEMLAYQSGMSVSGFHNHFKKVTGMSPLQYQKRLRLTEAQRLIKQGKAISETAYKVGYESPSQFSREYKRYFGLSPSNKSE</sequence>
<dbReference type="AlphaFoldDB" id="A0A011P5J3"/>
<dbReference type="OrthoDB" id="34150at2"/>
<comment type="caution">
    <text evidence="5">The sequence shown here is derived from an EMBL/GenBank/DDBJ whole genome shotgun (WGS) entry which is preliminary data.</text>
</comment>
<dbReference type="Proteomes" id="UP000054123">
    <property type="component" value="Unassembled WGS sequence"/>
</dbReference>
<gene>
    <name evidence="5" type="ORF">AK33_09235</name>
</gene>
<evidence type="ECO:0000313" key="6">
    <source>
        <dbReference type="Proteomes" id="UP000054123"/>
    </source>
</evidence>
<proteinExistence type="predicted"/>
<dbReference type="EMBL" id="JANJ01000006">
    <property type="protein sequence ID" value="EXI61759.1"/>
    <property type="molecule type" value="Genomic_DNA"/>
</dbReference>
<dbReference type="InterPro" id="IPR018060">
    <property type="entry name" value="HTH_AraC"/>
</dbReference>
<dbReference type="PANTHER" id="PTHR43436:SF1">
    <property type="entry name" value="TRANSCRIPTIONAL REGULATORY PROTEIN"/>
    <property type="match status" value="1"/>
</dbReference>
<organism evidence="5 6">
    <name type="scientific">Mannheimia granulomatis</name>
    <dbReference type="NCBI Taxonomy" id="85402"/>
    <lineage>
        <taxon>Bacteria</taxon>
        <taxon>Pseudomonadati</taxon>
        <taxon>Pseudomonadota</taxon>
        <taxon>Gammaproteobacteria</taxon>
        <taxon>Pasteurellales</taxon>
        <taxon>Pasteurellaceae</taxon>
        <taxon>Mannheimia</taxon>
    </lineage>
</organism>
<dbReference type="SMART" id="SM00342">
    <property type="entry name" value="HTH_ARAC"/>
    <property type="match status" value="1"/>
</dbReference>
<keyword evidence="2" id="KW-0238">DNA-binding</keyword>
<dbReference type="PROSITE" id="PS00041">
    <property type="entry name" value="HTH_ARAC_FAMILY_1"/>
    <property type="match status" value="1"/>
</dbReference>
<dbReference type="PANTHER" id="PTHR43436">
    <property type="entry name" value="ARAC-FAMILY TRANSCRIPTIONAL REGULATOR"/>
    <property type="match status" value="1"/>
</dbReference>
<dbReference type="PATRIC" id="fig|1450449.3.peg.1836"/>
<evidence type="ECO:0000259" key="4">
    <source>
        <dbReference type="PROSITE" id="PS01124"/>
    </source>
</evidence>
<evidence type="ECO:0000313" key="5">
    <source>
        <dbReference type="EMBL" id="EXI61759.1"/>
    </source>
</evidence>
<accession>A0A011P5J3</accession>
<keyword evidence="1" id="KW-0805">Transcription regulation</keyword>
<reference evidence="5 6" key="1">
    <citation type="journal article" date="2014" name="Genome Announc.">
        <title>Genome Sequence of a Presumptive Mannheimia haemolytica Strain with an A1/A6-Cross-Reactive Serotype from a White-Tailed Deer (Odocoileus virginianus).</title>
        <authorList>
            <person name="Lawrence P.K."/>
            <person name="Bey R.F."/>
            <person name="Wiener B."/>
            <person name="Kittichotirat W."/>
            <person name="Bumgarner R.E."/>
        </authorList>
    </citation>
    <scope>NUCLEOTIDE SEQUENCE [LARGE SCALE GENOMIC DNA]</scope>
    <source>
        <strain evidence="5 6">PKL10</strain>
    </source>
</reference>
<dbReference type="SUPFAM" id="SSF46689">
    <property type="entry name" value="Homeodomain-like"/>
    <property type="match status" value="2"/>
</dbReference>
<dbReference type="InterPro" id="IPR020449">
    <property type="entry name" value="Tscrpt_reg_AraC-type_HTH"/>
</dbReference>
<name>A0A011P5J3_9PAST</name>
<evidence type="ECO:0000256" key="2">
    <source>
        <dbReference type="ARBA" id="ARBA00023125"/>
    </source>
</evidence>
<dbReference type="InterPro" id="IPR009057">
    <property type="entry name" value="Homeodomain-like_sf"/>
</dbReference>
<dbReference type="Pfam" id="PF06719">
    <property type="entry name" value="AraC_N"/>
    <property type="match status" value="1"/>
</dbReference>